<keyword evidence="2" id="KW-1185">Reference proteome</keyword>
<dbReference type="Proteomes" id="UP000240042">
    <property type="component" value="Unassembled WGS sequence"/>
</dbReference>
<protein>
    <submittedName>
        <fullName evidence="1">H+-ATPase subunit E/Vma4</fullName>
    </submittedName>
</protein>
<dbReference type="OrthoDB" id="4004at2"/>
<sequence>MSLEDIRKKIIADAEKKRAKLLEITQQDADKIIQAGKENARIYKEEHERNIQNIAENLERGLVIDARRTVANKILEQKRFRINQVYTKAKDEFLSSADYPEIMEKLVLQSVETKKETIIVGKNEKRLDAQWLESVNQSCSGQLTFSKESGDFEGGVLLKEEDSFVNITADILFALIREKTEKPVADLLFVR</sequence>
<organism evidence="1 2">
    <name type="scientific">Brevinema andersonii</name>
    <dbReference type="NCBI Taxonomy" id="34097"/>
    <lineage>
        <taxon>Bacteria</taxon>
        <taxon>Pseudomonadati</taxon>
        <taxon>Spirochaetota</taxon>
        <taxon>Spirochaetia</taxon>
        <taxon>Brevinematales</taxon>
        <taxon>Brevinemataceae</taxon>
        <taxon>Brevinema</taxon>
    </lineage>
</organism>
<reference evidence="2" key="1">
    <citation type="submission" date="2016-10" db="EMBL/GenBank/DDBJ databases">
        <authorList>
            <person name="Varghese N."/>
            <person name="Submissions S."/>
        </authorList>
    </citation>
    <scope>NUCLEOTIDE SEQUENCE [LARGE SCALE GENOMIC DNA]</scope>
    <source>
        <strain evidence="2">ATCC 43811</strain>
    </source>
</reference>
<dbReference type="Gene3D" id="3.30.2320.30">
    <property type="entry name" value="ATP synthase, E subunit, C-terminal"/>
    <property type="match status" value="1"/>
</dbReference>
<evidence type="ECO:0000313" key="1">
    <source>
        <dbReference type="EMBL" id="SFB71403.1"/>
    </source>
</evidence>
<dbReference type="SUPFAM" id="SSF160527">
    <property type="entry name" value="V-type ATPase subunit E-like"/>
    <property type="match status" value="1"/>
</dbReference>
<evidence type="ECO:0000313" key="2">
    <source>
        <dbReference type="Proteomes" id="UP000240042"/>
    </source>
</evidence>
<accession>A0A1I1DFV1</accession>
<name>A0A1I1DFV1_BREAD</name>
<dbReference type="InterPro" id="IPR038495">
    <property type="entry name" value="ATPase_E_C"/>
</dbReference>
<gene>
    <name evidence="1" type="ORF">SAMN02745150_00423</name>
</gene>
<proteinExistence type="predicted"/>
<dbReference type="EMBL" id="FOKY01000001">
    <property type="protein sequence ID" value="SFB71403.1"/>
    <property type="molecule type" value="Genomic_DNA"/>
</dbReference>
<dbReference type="AlphaFoldDB" id="A0A1I1DFV1"/>
<dbReference type="STRING" id="34097.SAMN02745150_00423"/>
<dbReference type="RefSeq" id="WP_092317972.1">
    <property type="nucleotide sequence ID" value="NZ_FOKY01000001.1"/>
</dbReference>